<dbReference type="InterPro" id="IPR001173">
    <property type="entry name" value="Glyco_trans_2-like"/>
</dbReference>
<accession>A0A1G2CL85</accession>
<feature type="transmembrane region" description="Helical" evidence="1">
    <location>
        <begin position="20"/>
        <end position="53"/>
    </location>
</feature>
<keyword evidence="1" id="KW-1133">Transmembrane helix</keyword>
<reference evidence="3 4" key="1">
    <citation type="journal article" date="2016" name="Nat. Commun.">
        <title>Thousands of microbial genomes shed light on interconnected biogeochemical processes in an aquifer system.</title>
        <authorList>
            <person name="Anantharaman K."/>
            <person name="Brown C.T."/>
            <person name="Hug L.A."/>
            <person name="Sharon I."/>
            <person name="Castelle C.J."/>
            <person name="Probst A.J."/>
            <person name="Thomas B.C."/>
            <person name="Singh A."/>
            <person name="Wilkins M.J."/>
            <person name="Karaoz U."/>
            <person name="Brodie E.L."/>
            <person name="Williams K.H."/>
            <person name="Hubbard S.S."/>
            <person name="Banfield J.F."/>
        </authorList>
    </citation>
    <scope>NUCLEOTIDE SEQUENCE [LARGE SCALE GENOMIC DNA]</scope>
</reference>
<name>A0A1G2CL85_9BACT</name>
<proteinExistence type="predicted"/>
<organism evidence="3 4">
    <name type="scientific">Candidatus Liptonbacteria bacterium RIFOXYB1_FULL_36_10</name>
    <dbReference type="NCBI Taxonomy" id="1798654"/>
    <lineage>
        <taxon>Bacteria</taxon>
        <taxon>Candidatus Liptoniibacteriota</taxon>
    </lineage>
</organism>
<dbReference type="AlphaFoldDB" id="A0A1G2CL85"/>
<sequence length="507" mass="58898">MALSVLILAVYRFFEILPASLVWLSIAAMFVFSFFTPSFMAAFIILFDIYWLLKTVFLSLHLRHTFGVMKKNLKIDWLEKLQKENPTPDGKIFWQDVYHLIILPFYKEPYDVIKETFDSLISSNYPKDKFIIVLGIEERACPAALLAAEEIKKEYAGNFFKFLITVHPKNLPGEIPGKGSNESWMGQKVKEEIIDRLNIPYRHILVSVFDIDTRIEKNYFSILSYRFLTAANPWRASYQPIPLFTNNIFHAPSLARVISFSCTFWQMMQQARPERLTTFSSHSMPFEPLEKIGFWSKDLVSEDSRIFWQCFIHFNGDWKVIPLNYPVFMDANIAPTFFGTMKNLYKQQRRWAWGVENIPFMLDGFLKNKSISFSKKLYWAFNSIEGFHSWATNALIIFALGWLPLLLGGDNFNYSLLSYSLPEITRFIMSLASIGIISSAILSVLLLPPKPSWFSGRHYLLYIIEWALMPITLIIFGSLPAIDAETRLALGGKWRLGFWVTPKFRKK</sequence>
<feature type="transmembrane region" description="Helical" evidence="1">
    <location>
        <begin position="427"/>
        <end position="447"/>
    </location>
</feature>
<dbReference type="Gene3D" id="3.90.550.10">
    <property type="entry name" value="Spore Coat Polysaccharide Biosynthesis Protein SpsA, Chain A"/>
    <property type="match status" value="1"/>
</dbReference>
<feature type="transmembrane region" description="Helical" evidence="1">
    <location>
        <begin position="459"/>
        <end position="482"/>
    </location>
</feature>
<dbReference type="EMBL" id="MHLE01000041">
    <property type="protein sequence ID" value="OGZ02163.1"/>
    <property type="molecule type" value="Genomic_DNA"/>
</dbReference>
<feature type="transmembrane region" description="Helical" evidence="1">
    <location>
        <begin position="387"/>
        <end position="407"/>
    </location>
</feature>
<gene>
    <name evidence="3" type="ORF">A2390_01130</name>
</gene>
<dbReference type="PANTHER" id="PTHR36851:SF1">
    <property type="entry name" value="GLYCO_TRANS_2-LIKE DOMAIN-CONTAINING PROTEIN"/>
    <property type="match status" value="1"/>
</dbReference>
<evidence type="ECO:0000256" key="1">
    <source>
        <dbReference type="SAM" id="Phobius"/>
    </source>
</evidence>
<evidence type="ECO:0000313" key="3">
    <source>
        <dbReference type="EMBL" id="OGZ02163.1"/>
    </source>
</evidence>
<dbReference type="InterPro" id="IPR029044">
    <property type="entry name" value="Nucleotide-diphossugar_trans"/>
</dbReference>
<dbReference type="Proteomes" id="UP000178599">
    <property type="component" value="Unassembled WGS sequence"/>
</dbReference>
<feature type="domain" description="Glycosyltransferase 2-like" evidence="2">
    <location>
        <begin position="207"/>
        <end position="404"/>
    </location>
</feature>
<dbReference type="PANTHER" id="PTHR36851">
    <property type="entry name" value="UNNAMED PRODUCT"/>
    <property type="match status" value="1"/>
</dbReference>
<keyword evidence="1" id="KW-0812">Transmembrane</keyword>
<comment type="caution">
    <text evidence="3">The sequence shown here is derived from an EMBL/GenBank/DDBJ whole genome shotgun (WGS) entry which is preliminary data.</text>
</comment>
<keyword evidence="1" id="KW-0472">Membrane</keyword>
<protein>
    <recommendedName>
        <fullName evidence="2">Glycosyltransferase 2-like domain-containing protein</fullName>
    </recommendedName>
</protein>
<dbReference type="Pfam" id="PF13632">
    <property type="entry name" value="Glyco_trans_2_3"/>
    <property type="match status" value="1"/>
</dbReference>
<evidence type="ECO:0000259" key="2">
    <source>
        <dbReference type="Pfam" id="PF13632"/>
    </source>
</evidence>
<evidence type="ECO:0000313" key="4">
    <source>
        <dbReference type="Proteomes" id="UP000178599"/>
    </source>
</evidence>
<dbReference type="SUPFAM" id="SSF53448">
    <property type="entry name" value="Nucleotide-diphospho-sugar transferases"/>
    <property type="match status" value="1"/>
</dbReference>